<dbReference type="Pfam" id="PF04964">
    <property type="entry name" value="Flp_Fap"/>
    <property type="match status" value="1"/>
</dbReference>
<organism evidence="2 3">
    <name type="scientific">Maricaulis salignorans</name>
    <dbReference type="NCBI Taxonomy" id="144026"/>
    <lineage>
        <taxon>Bacteria</taxon>
        <taxon>Pseudomonadati</taxon>
        <taxon>Pseudomonadota</taxon>
        <taxon>Alphaproteobacteria</taxon>
        <taxon>Maricaulales</taxon>
        <taxon>Maricaulaceae</taxon>
        <taxon>Maricaulis</taxon>
    </lineage>
</organism>
<keyword evidence="3" id="KW-1185">Reference proteome</keyword>
<dbReference type="OrthoDB" id="5325135at2"/>
<feature type="transmembrane region" description="Helical" evidence="1">
    <location>
        <begin position="21"/>
        <end position="42"/>
    </location>
</feature>
<dbReference type="Proteomes" id="UP000199759">
    <property type="component" value="Unassembled WGS sequence"/>
</dbReference>
<gene>
    <name evidence="2" type="ORF">SAMN04488568_102225</name>
</gene>
<dbReference type="EMBL" id="FNHG01000002">
    <property type="protein sequence ID" value="SDL81694.1"/>
    <property type="molecule type" value="Genomic_DNA"/>
</dbReference>
<keyword evidence="1" id="KW-0472">Membrane</keyword>
<evidence type="ECO:0000256" key="1">
    <source>
        <dbReference type="SAM" id="Phobius"/>
    </source>
</evidence>
<evidence type="ECO:0000313" key="2">
    <source>
        <dbReference type="EMBL" id="SDL81694.1"/>
    </source>
</evidence>
<evidence type="ECO:0000313" key="3">
    <source>
        <dbReference type="Proteomes" id="UP000199759"/>
    </source>
</evidence>
<dbReference type="AlphaFoldDB" id="A0A1G9N5L3"/>
<protein>
    <submittedName>
        <fullName evidence="2">Pilus assembly protein Flp/PilA</fullName>
    </submittedName>
</protein>
<name>A0A1G9N5L3_9PROT</name>
<dbReference type="InterPro" id="IPR007047">
    <property type="entry name" value="Flp_Fap"/>
</dbReference>
<reference evidence="2 3" key="1">
    <citation type="submission" date="2016-10" db="EMBL/GenBank/DDBJ databases">
        <authorList>
            <person name="de Groot N.N."/>
        </authorList>
    </citation>
    <scope>NUCLEOTIDE SEQUENCE [LARGE SCALE GENOMIC DNA]</scope>
    <source>
        <strain evidence="2 3">DSM 16077</strain>
    </source>
</reference>
<keyword evidence="1" id="KW-0812">Transmembrane</keyword>
<proteinExistence type="predicted"/>
<dbReference type="STRING" id="144026.SAMN04488568_102225"/>
<sequence length="52" mass="5492">MSMLKRFIRDESGATAIEYGMIAAAMATVILGLWASFGPAVARLYNDVAGAI</sequence>
<dbReference type="RefSeq" id="WP_091766458.1">
    <property type="nucleotide sequence ID" value="NZ_FNHG01000002.1"/>
</dbReference>
<keyword evidence="1" id="KW-1133">Transmembrane helix</keyword>
<accession>A0A1G9N5L3</accession>